<proteinExistence type="predicted"/>
<sequence length="691" mass="73518">MGFFQLPKVYILLLAGYLSTEVLAKYAAPPPPDRVLRAATKRSDLFRRSMRIEKRYDAELAYIEKENGWQSDSIFASQVRVSSEAPVFNLEDFEHHLQDVKCEDGKMRLDFVDTVSARDARHACSGDNGGLIITSHASCNQEGERSVFEVRNVAVSADEFSLELSIVESSWKRAFTRFNIDFGYTTEGHLLRRHSDFQKVRRRRQVSAPTTTVPAQTTASGPLSVIAETPVSFAATNITAAPPVPTNIPDDVNSASFNLAFQTLNSTFSAPSFLSGLEDLVGIPTLPVEVGCKNCTTTGYILLTQGNFDVNSGFIPTALGNPEGLALQAFHSGFIELEANGLTAHIELFSKPKVSGQFALSLFDLPIVGFSIPKLGKAGVSFNATIQASYEVSGGIEATYGFDLWVPTNSKINIPFPDLGNASKAGFDGAEISALPFTANISDVELTLGLGFRPIIPVGFEFIDGFIESQVSVFMDLPSLEAKFSTKKDGADSECNALPSNNSTNPANSTSPHWTNQTSPSLTSNSSFLPASVIPSLVSEIGPLVLVEASINLAIGVGAAFRVPNIFDGIPFETSVNVFETNFPLPTACLAANSGFKPASEILQSKEASFISSASSASVASSQSQAAEASRTTGAGGGTPNASITEGGGQARQSDPPGNSGGVRGLGTGFERWQLVVLALCLVTGGIIIFR</sequence>
<dbReference type="Proteomes" id="UP000799755">
    <property type="component" value="Unassembled WGS sequence"/>
</dbReference>
<protein>
    <submittedName>
        <fullName evidence="1">Uncharacterized protein</fullName>
    </submittedName>
</protein>
<organism evidence="1 2">
    <name type="scientific">Lindgomyces ingoldianus</name>
    <dbReference type="NCBI Taxonomy" id="673940"/>
    <lineage>
        <taxon>Eukaryota</taxon>
        <taxon>Fungi</taxon>
        <taxon>Dikarya</taxon>
        <taxon>Ascomycota</taxon>
        <taxon>Pezizomycotina</taxon>
        <taxon>Dothideomycetes</taxon>
        <taxon>Pleosporomycetidae</taxon>
        <taxon>Pleosporales</taxon>
        <taxon>Lindgomycetaceae</taxon>
        <taxon>Lindgomyces</taxon>
    </lineage>
</organism>
<accession>A0ACB6RG46</accession>
<gene>
    <name evidence="1" type="ORF">BDR25DRAFT_338854</name>
</gene>
<comment type="caution">
    <text evidence="1">The sequence shown here is derived from an EMBL/GenBank/DDBJ whole genome shotgun (WGS) entry which is preliminary data.</text>
</comment>
<evidence type="ECO:0000313" key="1">
    <source>
        <dbReference type="EMBL" id="KAF2478229.1"/>
    </source>
</evidence>
<name>A0ACB6RG46_9PLEO</name>
<evidence type="ECO:0000313" key="2">
    <source>
        <dbReference type="Proteomes" id="UP000799755"/>
    </source>
</evidence>
<dbReference type="EMBL" id="MU003492">
    <property type="protein sequence ID" value="KAF2478229.1"/>
    <property type="molecule type" value="Genomic_DNA"/>
</dbReference>
<keyword evidence="2" id="KW-1185">Reference proteome</keyword>
<reference evidence="1" key="1">
    <citation type="journal article" date="2020" name="Stud. Mycol.">
        <title>101 Dothideomycetes genomes: a test case for predicting lifestyles and emergence of pathogens.</title>
        <authorList>
            <person name="Haridas S."/>
            <person name="Albert R."/>
            <person name="Binder M."/>
            <person name="Bloem J."/>
            <person name="Labutti K."/>
            <person name="Salamov A."/>
            <person name="Andreopoulos B."/>
            <person name="Baker S."/>
            <person name="Barry K."/>
            <person name="Bills G."/>
            <person name="Bluhm B."/>
            <person name="Cannon C."/>
            <person name="Castanera R."/>
            <person name="Culley D."/>
            <person name="Daum C."/>
            <person name="Ezra D."/>
            <person name="Gonzalez J."/>
            <person name="Henrissat B."/>
            <person name="Kuo A."/>
            <person name="Liang C."/>
            <person name="Lipzen A."/>
            <person name="Lutzoni F."/>
            <person name="Magnuson J."/>
            <person name="Mondo S."/>
            <person name="Nolan M."/>
            <person name="Ohm R."/>
            <person name="Pangilinan J."/>
            <person name="Park H.-J."/>
            <person name="Ramirez L."/>
            <person name="Alfaro M."/>
            <person name="Sun H."/>
            <person name="Tritt A."/>
            <person name="Yoshinaga Y."/>
            <person name="Zwiers L.-H."/>
            <person name="Turgeon B."/>
            <person name="Goodwin S."/>
            <person name="Spatafora J."/>
            <person name="Crous P."/>
            <person name="Grigoriev I."/>
        </authorList>
    </citation>
    <scope>NUCLEOTIDE SEQUENCE</scope>
    <source>
        <strain evidence="1">ATCC 200398</strain>
    </source>
</reference>